<sequence length="328" mass="36899">MRSATLFATALLATYTTASILPSRKPVHTRDDDDDDDNYNGTPLPLIVWHGLGDAFNGEGIQMVGELADAINPGTLFYPIALAPDAGSDRSATFFGNVTEQIQLVCDALAAHPIISTAPAIDAIGFSQGGQFLRGYVERCNKPPQHNGIEEFKACGPVDFLCKGAMALLRFNTWSGFVQSRLVPAQYFRDVKDYQSYLDNSNFLADINNERPFKNEQYKKNIQKLENFVMYIFKDDTTVIPKETAWFAEVADGNVTPLHKTQSYKEDWLGLKELDRKGGLRFRTIAGDHMQITEHILNETMTQYFGPFKRTFTPEPKTEREEFVSEEL</sequence>
<keyword evidence="5" id="KW-1015">Disulfide bond</keyword>
<evidence type="ECO:0000256" key="3">
    <source>
        <dbReference type="ARBA" id="ARBA00022729"/>
    </source>
</evidence>
<feature type="chain" id="PRO_5046183921" description="Palmitoyl-protein thioesterase 1" evidence="8">
    <location>
        <begin position="19"/>
        <end position="328"/>
    </location>
</feature>
<dbReference type="EMBL" id="JAVFKD010000014">
    <property type="protein sequence ID" value="KAK5991470.1"/>
    <property type="molecule type" value="Genomic_DNA"/>
</dbReference>
<keyword evidence="4" id="KW-0378">Hydrolase</keyword>
<keyword evidence="3 8" id="KW-0732">Signal</keyword>
<dbReference type="InterPro" id="IPR002472">
    <property type="entry name" value="Palm_thioest"/>
</dbReference>
<dbReference type="EC" id="3.1.2.22" evidence="1"/>
<comment type="caution">
    <text evidence="9">The sequence shown here is derived from an EMBL/GenBank/DDBJ whole genome shotgun (WGS) entry which is preliminary data.</text>
</comment>
<gene>
    <name evidence="9" type="ORF">PT974_09753</name>
</gene>
<dbReference type="InterPro" id="IPR029058">
    <property type="entry name" value="AB_hydrolase_fold"/>
</dbReference>
<evidence type="ECO:0000256" key="7">
    <source>
        <dbReference type="ARBA" id="ARBA00031934"/>
    </source>
</evidence>
<evidence type="ECO:0000256" key="1">
    <source>
        <dbReference type="ARBA" id="ARBA00012423"/>
    </source>
</evidence>
<dbReference type="PRINTS" id="PR00414">
    <property type="entry name" value="PPTHIESTRASE"/>
</dbReference>
<accession>A0ABR0SI92</accession>
<dbReference type="PANTHER" id="PTHR11247:SF8">
    <property type="entry name" value="PALMITOYL-PROTEIN THIOESTERASE 1"/>
    <property type="match status" value="1"/>
</dbReference>
<evidence type="ECO:0000256" key="4">
    <source>
        <dbReference type="ARBA" id="ARBA00022801"/>
    </source>
</evidence>
<proteinExistence type="predicted"/>
<protein>
    <recommendedName>
        <fullName evidence="2">Palmitoyl-protein thioesterase 1</fullName>
        <ecNumber evidence="1">3.1.2.22</ecNumber>
    </recommendedName>
    <alternativeName>
        <fullName evidence="7">Palmitoyl-protein hydrolase 1</fullName>
    </alternativeName>
</protein>
<dbReference type="Proteomes" id="UP001338125">
    <property type="component" value="Unassembled WGS sequence"/>
</dbReference>
<name>A0ABR0SI92_9HYPO</name>
<keyword evidence="6" id="KW-0325">Glycoprotein</keyword>
<dbReference type="PANTHER" id="PTHR11247">
    <property type="entry name" value="PALMITOYL-PROTEIN THIOESTERASE/DOLICHYLDIPHOSPHATASE 1"/>
    <property type="match status" value="1"/>
</dbReference>
<evidence type="ECO:0000256" key="6">
    <source>
        <dbReference type="ARBA" id="ARBA00023180"/>
    </source>
</evidence>
<dbReference type="Gene3D" id="3.40.50.1820">
    <property type="entry name" value="alpha/beta hydrolase"/>
    <property type="match status" value="1"/>
</dbReference>
<evidence type="ECO:0000256" key="2">
    <source>
        <dbReference type="ARBA" id="ARBA00014212"/>
    </source>
</evidence>
<evidence type="ECO:0000313" key="10">
    <source>
        <dbReference type="Proteomes" id="UP001338125"/>
    </source>
</evidence>
<evidence type="ECO:0000256" key="5">
    <source>
        <dbReference type="ARBA" id="ARBA00023157"/>
    </source>
</evidence>
<reference evidence="9 10" key="1">
    <citation type="submission" date="2024-01" db="EMBL/GenBank/DDBJ databases">
        <title>Complete genome of Cladobotryum mycophilum ATHUM6906.</title>
        <authorList>
            <person name="Christinaki A.C."/>
            <person name="Myridakis A.I."/>
            <person name="Kouvelis V.N."/>
        </authorList>
    </citation>
    <scope>NUCLEOTIDE SEQUENCE [LARGE SCALE GENOMIC DNA]</scope>
    <source>
        <strain evidence="9 10">ATHUM6906</strain>
    </source>
</reference>
<dbReference type="Pfam" id="PF02089">
    <property type="entry name" value="Palm_thioest"/>
    <property type="match status" value="1"/>
</dbReference>
<feature type="signal peptide" evidence="8">
    <location>
        <begin position="1"/>
        <end position="18"/>
    </location>
</feature>
<organism evidence="9 10">
    <name type="scientific">Cladobotryum mycophilum</name>
    <dbReference type="NCBI Taxonomy" id="491253"/>
    <lineage>
        <taxon>Eukaryota</taxon>
        <taxon>Fungi</taxon>
        <taxon>Dikarya</taxon>
        <taxon>Ascomycota</taxon>
        <taxon>Pezizomycotina</taxon>
        <taxon>Sordariomycetes</taxon>
        <taxon>Hypocreomycetidae</taxon>
        <taxon>Hypocreales</taxon>
        <taxon>Hypocreaceae</taxon>
        <taxon>Cladobotryum</taxon>
    </lineage>
</organism>
<dbReference type="SUPFAM" id="SSF53474">
    <property type="entry name" value="alpha/beta-Hydrolases"/>
    <property type="match status" value="1"/>
</dbReference>
<evidence type="ECO:0000313" key="9">
    <source>
        <dbReference type="EMBL" id="KAK5991470.1"/>
    </source>
</evidence>
<evidence type="ECO:0000256" key="8">
    <source>
        <dbReference type="SAM" id="SignalP"/>
    </source>
</evidence>
<keyword evidence="10" id="KW-1185">Reference proteome</keyword>